<evidence type="ECO:0000256" key="2">
    <source>
        <dbReference type="ARBA" id="ARBA00011322"/>
    </source>
</evidence>
<feature type="domain" description="Rhodanese" evidence="5">
    <location>
        <begin position="722"/>
        <end position="809"/>
    </location>
</feature>
<dbReference type="Pfam" id="PF13304">
    <property type="entry name" value="AAA_21"/>
    <property type="match status" value="1"/>
</dbReference>
<evidence type="ECO:0000313" key="7">
    <source>
        <dbReference type="Proteomes" id="UP000069654"/>
    </source>
</evidence>
<dbReference type="GO" id="GO:0016887">
    <property type="term" value="F:ATP hydrolysis activity"/>
    <property type="evidence" value="ECO:0007669"/>
    <property type="project" value="InterPro"/>
</dbReference>
<dbReference type="InterPro" id="IPR001763">
    <property type="entry name" value="Rhodanese-like_dom"/>
</dbReference>
<comment type="caution">
    <text evidence="6">The sequence shown here is derived from an EMBL/GenBank/DDBJ whole genome shotgun (WGS) entry which is preliminary data.</text>
</comment>
<reference evidence="7" key="2">
    <citation type="submission" date="2016-02" db="EMBL/GenBank/DDBJ databases">
        <title>Draft genome sequence of five rapidly growing Mycobacterium species.</title>
        <authorList>
            <person name="Katahira K."/>
            <person name="Gotou Y."/>
            <person name="Iida K."/>
            <person name="Ogura Y."/>
            <person name="Hayashi T."/>
        </authorList>
    </citation>
    <scope>NUCLEOTIDE SEQUENCE [LARGE SCALE GENOMIC DNA]</scope>
    <source>
        <strain evidence="7">JCM6362</strain>
    </source>
</reference>
<dbReference type="AlphaFoldDB" id="A0A100XB71"/>
<dbReference type="OrthoDB" id="5089113at2"/>
<dbReference type="InterPro" id="IPR003959">
    <property type="entry name" value="ATPase_AAA_core"/>
</dbReference>
<sequence>MPDERLKNYVLRRADQDDDLSEDARLAILAALADADDLAEVLGSETTSAELVDELTAAEETAAEPVGAYLQSISVRGFRGIGPEVTLPLQPGPGLVVVAGRNGSGKSTLAEALELALTGTNSRWEDKAAVWSQNWRNLHAGEPAQIRVGLTEEGVGTTTIGVDWPPGADVAVEDSKGWVQRPGQKREDTSVLGWDAALEMYRPLLSYDELGGILEGRPSEFYDELYKLLGLEQLTEAMYRLDAEVKRLRQPSAELKKARDALRLTLEDHADPRAATALAQVKKTKPDLDVVRPLITEGGAASTPPAWHQAAELMVPDADEITATCEALRSAAENEREEMQRSDTLAADRSVLLEQALMFHDQHGDQPCPVCEQGTLDSRWAVAARAALDRQQSAAEALTAARAATGQARAALSAAVRSVPAPPLADDDLTSLSVARTAYEAFQQLPVDGSVDLADHVEATLPALRAAYEQLRAEAEALIKSRQDAWSPVALELAGWLDKAEAATEVAPKLKVATDALKWLQVNAGELRNQRIAPLAEHARDIWAALRQESNVDLNAIRLEGEKTRRRVTLLAAVDGTDSEAFGVMSQGELQALALAIFIPRATSPESPFRFMVLDDPIQAMDPSKIDGFLDVLRGLARNRQVIVFTHDDRLPAAIRRSRVPARVVEVTRGPNSAVTVVESSRPATRLLDEAFAVAVDEAVPDTIKQKTVAVLCREALEAAAWDTFAARALRQGRSREEVETRWEEAATVKKRVGLAVDPDDTTAVDKWLSGRSARRITMAVANKGIHADIHDYKGAVNAARLATGDLEQLAS</sequence>
<dbReference type="PANTHER" id="PTHR32114">
    <property type="entry name" value="ABC TRANSPORTER ABCH.3"/>
    <property type="match status" value="1"/>
</dbReference>
<dbReference type="Proteomes" id="UP000069654">
    <property type="component" value="Unassembled WGS sequence"/>
</dbReference>
<keyword evidence="4" id="KW-0175">Coiled coil</keyword>
<name>A0A100XB71_MYCTH</name>
<dbReference type="Gene3D" id="3.40.50.300">
    <property type="entry name" value="P-loop containing nucleotide triphosphate hydrolases"/>
    <property type="match status" value="2"/>
</dbReference>
<dbReference type="RefSeq" id="WP_040545983.1">
    <property type="nucleotide sequence ID" value="NZ_BCTB01000002.1"/>
</dbReference>
<dbReference type="PROSITE" id="PS50206">
    <property type="entry name" value="RHODANESE_3"/>
    <property type="match status" value="1"/>
</dbReference>
<evidence type="ECO:0000313" key="6">
    <source>
        <dbReference type="EMBL" id="GAT13198.1"/>
    </source>
</evidence>
<comment type="subunit">
    <text evidence="2">Heterodimer of SbcC and SbcD.</text>
</comment>
<dbReference type="InterPro" id="IPR027417">
    <property type="entry name" value="P-loop_NTPase"/>
</dbReference>
<feature type="coiled-coil region" evidence="4">
    <location>
        <begin position="454"/>
        <end position="481"/>
    </location>
</feature>
<gene>
    <name evidence="6" type="ORF">RMCT_0170</name>
</gene>
<proteinExistence type="inferred from homology"/>
<dbReference type="GO" id="GO:0006302">
    <property type="term" value="P:double-strand break repair"/>
    <property type="evidence" value="ECO:0007669"/>
    <property type="project" value="InterPro"/>
</dbReference>
<dbReference type="STRING" id="1797.RMCT_0170"/>
<reference evidence="6 7" key="1">
    <citation type="journal article" date="2016" name="Genome Announc.">
        <title>Draft Genome Sequences of Five Rapidly Growing Mycobacterium Species, M. thermoresistibile, M. fortuitum subsp. acetamidolyticum, M. canariasense, M. brisbanense, and M. novocastrense.</title>
        <authorList>
            <person name="Katahira K."/>
            <person name="Ogura Y."/>
            <person name="Gotoh Y."/>
            <person name="Hayashi T."/>
        </authorList>
    </citation>
    <scope>NUCLEOTIDE SEQUENCE [LARGE SCALE GENOMIC DNA]</scope>
    <source>
        <strain evidence="6 7">JCM6362</strain>
    </source>
</reference>
<evidence type="ECO:0000256" key="3">
    <source>
        <dbReference type="ARBA" id="ARBA00013368"/>
    </source>
</evidence>
<dbReference type="EMBL" id="BCTB01000002">
    <property type="protein sequence ID" value="GAT13198.1"/>
    <property type="molecule type" value="Genomic_DNA"/>
</dbReference>
<dbReference type="SUPFAM" id="SSF52540">
    <property type="entry name" value="P-loop containing nucleoside triphosphate hydrolases"/>
    <property type="match status" value="1"/>
</dbReference>
<accession>A0A100XB71</accession>
<comment type="similarity">
    <text evidence="1">Belongs to the SMC family. SbcC subfamily.</text>
</comment>
<organism evidence="6 7">
    <name type="scientific">Mycolicibacterium thermoresistibile</name>
    <name type="common">Mycobacterium thermoresistibile</name>
    <dbReference type="NCBI Taxonomy" id="1797"/>
    <lineage>
        <taxon>Bacteria</taxon>
        <taxon>Bacillati</taxon>
        <taxon>Actinomycetota</taxon>
        <taxon>Actinomycetes</taxon>
        <taxon>Mycobacteriales</taxon>
        <taxon>Mycobacteriaceae</taxon>
        <taxon>Mycolicibacterium</taxon>
    </lineage>
</organism>
<dbReference type="PANTHER" id="PTHR32114:SF2">
    <property type="entry name" value="ABC TRANSPORTER ABCH.3"/>
    <property type="match status" value="1"/>
</dbReference>
<evidence type="ECO:0000256" key="1">
    <source>
        <dbReference type="ARBA" id="ARBA00006930"/>
    </source>
</evidence>
<protein>
    <recommendedName>
        <fullName evidence="3">Nuclease SbcCD subunit C</fullName>
    </recommendedName>
</protein>
<evidence type="ECO:0000256" key="4">
    <source>
        <dbReference type="SAM" id="Coils"/>
    </source>
</evidence>
<dbReference type="InterPro" id="IPR038729">
    <property type="entry name" value="Rad50/SbcC_AAA"/>
</dbReference>
<dbReference type="Pfam" id="PF13476">
    <property type="entry name" value="AAA_23"/>
    <property type="match status" value="1"/>
</dbReference>
<evidence type="ECO:0000259" key="5">
    <source>
        <dbReference type="PROSITE" id="PS50206"/>
    </source>
</evidence>